<keyword evidence="8" id="KW-0902">Two-component regulatory system</keyword>
<dbReference type="PRINTS" id="PR00344">
    <property type="entry name" value="BCTRLSENSOR"/>
</dbReference>
<reference evidence="10" key="1">
    <citation type="submission" date="2021-08" db="EMBL/GenBank/DDBJ databases">
        <authorList>
            <person name="Nwanade C."/>
            <person name="Wang M."/>
            <person name="Masoudi A."/>
            <person name="Yu Z."/>
            <person name="Liu J."/>
        </authorList>
    </citation>
    <scope>NUCLEOTIDE SEQUENCE</scope>
    <source>
        <strain evidence="10">S166</strain>
    </source>
</reference>
<evidence type="ECO:0000313" key="11">
    <source>
        <dbReference type="Proteomes" id="UP001058514"/>
    </source>
</evidence>
<dbReference type="Pfam" id="PF00512">
    <property type="entry name" value="HisKA"/>
    <property type="match status" value="1"/>
</dbReference>
<keyword evidence="3" id="KW-0597">Phosphoprotein</keyword>
<dbReference type="InterPro" id="IPR005467">
    <property type="entry name" value="His_kinase_dom"/>
</dbReference>
<organism evidence="10 11">
    <name type="scientific">Leisingera aquaemixtae</name>
    <dbReference type="NCBI Taxonomy" id="1396826"/>
    <lineage>
        <taxon>Bacteria</taxon>
        <taxon>Pseudomonadati</taxon>
        <taxon>Pseudomonadota</taxon>
        <taxon>Alphaproteobacteria</taxon>
        <taxon>Rhodobacterales</taxon>
        <taxon>Roseobacteraceae</taxon>
        <taxon>Leisingera</taxon>
    </lineage>
</organism>
<dbReference type="CDD" id="cd00082">
    <property type="entry name" value="HisKA"/>
    <property type="match status" value="1"/>
</dbReference>
<evidence type="ECO:0000259" key="9">
    <source>
        <dbReference type="PROSITE" id="PS50109"/>
    </source>
</evidence>
<evidence type="ECO:0000256" key="2">
    <source>
        <dbReference type="ARBA" id="ARBA00012438"/>
    </source>
</evidence>
<dbReference type="Pfam" id="PF02518">
    <property type="entry name" value="HATPase_c"/>
    <property type="match status" value="1"/>
</dbReference>
<sequence length="486" mass="51146">MGLAGLAAVQFWLHSARLDSESATLQQLASQRAGQHDAHLTALSAIAVAGAGQRNDLFLDVAATISQFYPRIGDVQLVPLDPARDIVGATAISASTAAQIRAAATRSTGVPVMLPHPEKTQHYLLIKRSPNSDQALYALALSVDAAQLFGSNAAFWAQDKASFRVSLPDGTVLVQSSGMSAVRFAKSLGSGSQPLLLETAMRTRPADLLPPAQVALVLLLTGLLYAAVTAASRQRSRVREAEQQASLSRMDAQLSHAARVNAMGEMASGMAHELTQPLTAILAQAQAGKRLLARGDSDAVASVLDGTVAQARRASTLLDRLRNWSRPQRAGTEPIDLRDAIANVRALLSAEAHRRGVTLQAAPTNHPVTVTVDQVEIEQVIHNVLRNALEALEGTPQARVKITLRSSGDTATLDIADNGPGVAASMVPRLFMPFMTTRAEGTGLGLALSQRLIERAGGTISYAGGNPGAVFRINLPLTAPIAEAAQ</sequence>
<dbReference type="PANTHER" id="PTHR43065">
    <property type="entry name" value="SENSOR HISTIDINE KINASE"/>
    <property type="match status" value="1"/>
</dbReference>
<keyword evidence="4" id="KW-0808">Transferase</keyword>
<name>A0ABY5WGV9_9RHOB</name>
<dbReference type="EMBL" id="CP081051">
    <property type="protein sequence ID" value="UWQ40704.1"/>
    <property type="molecule type" value="Genomic_DNA"/>
</dbReference>
<dbReference type="InterPro" id="IPR003594">
    <property type="entry name" value="HATPase_dom"/>
</dbReference>
<dbReference type="PANTHER" id="PTHR43065:SF10">
    <property type="entry name" value="PEROXIDE STRESS-ACTIVATED HISTIDINE KINASE MAK3"/>
    <property type="match status" value="1"/>
</dbReference>
<dbReference type="SMART" id="SM00387">
    <property type="entry name" value="HATPase_c"/>
    <property type="match status" value="1"/>
</dbReference>
<protein>
    <recommendedName>
        <fullName evidence="2">histidine kinase</fullName>
        <ecNumber evidence="2">2.7.13.3</ecNumber>
    </recommendedName>
</protein>
<evidence type="ECO:0000256" key="6">
    <source>
        <dbReference type="ARBA" id="ARBA00022777"/>
    </source>
</evidence>
<keyword evidence="5" id="KW-0547">Nucleotide-binding</keyword>
<evidence type="ECO:0000313" key="10">
    <source>
        <dbReference type="EMBL" id="UWQ40704.1"/>
    </source>
</evidence>
<dbReference type="Proteomes" id="UP001058514">
    <property type="component" value="Chromosome"/>
</dbReference>
<gene>
    <name evidence="10" type="ORF">K3718_14250</name>
</gene>
<dbReference type="PROSITE" id="PS50109">
    <property type="entry name" value="HIS_KIN"/>
    <property type="match status" value="1"/>
</dbReference>
<feature type="domain" description="Histidine kinase" evidence="9">
    <location>
        <begin position="269"/>
        <end position="479"/>
    </location>
</feature>
<dbReference type="Gene3D" id="1.10.287.130">
    <property type="match status" value="1"/>
</dbReference>
<dbReference type="InterPro" id="IPR036097">
    <property type="entry name" value="HisK_dim/P_sf"/>
</dbReference>
<comment type="catalytic activity">
    <reaction evidence="1">
        <text>ATP + protein L-histidine = ADP + protein N-phospho-L-histidine.</text>
        <dbReference type="EC" id="2.7.13.3"/>
    </reaction>
</comment>
<keyword evidence="7" id="KW-0067">ATP-binding</keyword>
<keyword evidence="6 10" id="KW-0418">Kinase</keyword>
<evidence type="ECO:0000256" key="5">
    <source>
        <dbReference type="ARBA" id="ARBA00022741"/>
    </source>
</evidence>
<dbReference type="SUPFAM" id="SSF47384">
    <property type="entry name" value="Homodimeric domain of signal transducing histidine kinase"/>
    <property type="match status" value="1"/>
</dbReference>
<dbReference type="GO" id="GO:0016301">
    <property type="term" value="F:kinase activity"/>
    <property type="evidence" value="ECO:0007669"/>
    <property type="project" value="UniProtKB-KW"/>
</dbReference>
<dbReference type="RefSeq" id="WP_259963994.1">
    <property type="nucleotide sequence ID" value="NZ_CP081051.1"/>
</dbReference>
<dbReference type="InterPro" id="IPR004358">
    <property type="entry name" value="Sig_transdc_His_kin-like_C"/>
</dbReference>
<keyword evidence="11" id="KW-1185">Reference proteome</keyword>
<evidence type="ECO:0000256" key="1">
    <source>
        <dbReference type="ARBA" id="ARBA00000085"/>
    </source>
</evidence>
<dbReference type="InterPro" id="IPR036890">
    <property type="entry name" value="HATPase_C_sf"/>
</dbReference>
<dbReference type="SUPFAM" id="SSF55874">
    <property type="entry name" value="ATPase domain of HSP90 chaperone/DNA topoisomerase II/histidine kinase"/>
    <property type="match status" value="1"/>
</dbReference>
<dbReference type="InterPro" id="IPR003661">
    <property type="entry name" value="HisK_dim/P_dom"/>
</dbReference>
<dbReference type="SMART" id="SM00388">
    <property type="entry name" value="HisKA"/>
    <property type="match status" value="1"/>
</dbReference>
<evidence type="ECO:0000256" key="3">
    <source>
        <dbReference type="ARBA" id="ARBA00022553"/>
    </source>
</evidence>
<proteinExistence type="predicted"/>
<dbReference type="Gene3D" id="3.30.565.10">
    <property type="entry name" value="Histidine kinase-like ATPase, C-terminal domain"/>
    <property type="match status" value="1"/>
</dbReference>
<evidence type="ECO:0000256" key="4">
    <source>
        <dbReference type="ARBA" id="ARBA00022679"/>
    </source>
</evidence>
<dbReference type="EC" id="2.7.13.3" evidence="2"/>
<accession>A0ABY5WGV9</accession>
<evidence type="ECO:0000256" key="8">
    <source>
        <dbReference type="ARBA" id="ARBA00023012"/>
    </source>
</evidence>
<evidence type="ECO:0000256" key="7">
    <source>
        <dbReference type="ARBA" id="ARBA00022840"/>
    </source>
</evidence>